<accession>A0A0K4CPK8</accession>
<dbReference type="Pfam" id="PF10894">
    <property type="entry name" value="DUF2689"/>
    <property type="match status" value="1"/>
</dbReference>
<evidence type="ECO:0000313" key="6">
    <source>
        <dbReference type="Proteomes" id="UP000527548"/>
    </source>
</evidence>
<evidence type="ECO:0000313" key="4">
    <source>
        <dbReference type="EMBL" id="RDA31608.1"/>
    </source>
</evidence>
<dbReference type="Proteomes" id="UP000253687">
    <property type="component" value="Unassembled WGS sequence"/>
</dbReference>
<evidence type="ECO:0000313" key="8">
    <source>
        <dbReference type="Proteomes" id="UP000587626"/>
    </source>
</evidence>
<proteinExistence type="predicted"/>
<dbReference type="NCBIfam" id="NF010284">
    <property type="entry name" value="PRK13724.1-6"/>
    <property type="match status" value="1"/>
</dbReference>
<reference evidence="4 5" key="1">
    <citation type="submission" date="2018-07" db="EMBL/GenBank/DDBJ databases">
        <title>Whole Genome Sequence Analysis of Avian Pathogenic E. coli - An Australian Perspective.</title>
        <authorList>
            <person name="Cummins M.L."/>
            <person name="Reid C.J."/>
            <person name="Roy Chowdhury P."/>
            <person name="Bushell R."/>
            <person name="Esbert N."/>
            <person name="Tivendale K.A."/>
            <person name="Noormohammadi A.H."/>
            <person name="Islam S."/>
            <person name="Marenda M.S."/>
            <person name="Browning G.F."/>
            <person name="Markham P.F."/>
            <person name="Djordjevic S.P."/>
        </authorList>
    </citation>
    <scope>NUCLEOTIDE SEQUENCE [LARGE SCALE GENOMIC DNA]</scope>
    <source>
        <strain evidence="4 5">AVC211</strain>
    </source>
</reference>
<name>A0A0K4CPK8_ECOLX</name>
<sequence length="122" mass="13162">MFISLMTEQTEATEIKMNMRNINIITARSVPDKSVSDDFMNAVLSNCTTRIVLPALKEFGSESLPHNFNMAAVGVMKKGMSMSLFSSPGNTVVFGQPCAGKTNLTAELISAVVENNKKGEGQ</sequence>
<evidence type="ECO:0000313" key="3">
    <source>
        <dbReference type="EMBL" id="EFM7863258.1"/>
    </source>
</evidence>
<dbReference type="NCBIfam" id="NF010280">
    <property type="entry name" value="PRK13724.1-2"/>
    <property type="match status" value="1"/>
</dbReference>
<dbReference type="EMBL" id="AATJOC010000026">
    <property type="protein sequence ID" value="EFM0255537.1"/>
    <property type="molecule type" value="Genomic_DNA"/>
</dbReference>
<evidence type="ECO:0000313" key="1">
    <source>
        <dbReference type="EMBL" id="EFC3527172.1"/>
    </source>
</evidence>
<dbReference type="NCBIfam" id="NF010281">
    <property type="entry name" value="PRK13724.1-3"/>
    <property type="match status" value="1"/>
</dbReference>
<evidence type="ECO:0000313" key="5">
    <source>
        <dbReference type="Proteomes" id="UP000253687"/>
    </source>
</evidence>
<dbReference type="Proteomes" id="UP000527548">
    <property type="component" value="Unassembled WGS sequence"/>
</dbReference>
<evidence type="ECO:0000313" key="2">
    <source>
        <dbReference type="EMBL" id="EFM0255537.1"/>
    </source>
</evidence>
<evidence type="ECO:0000313" key="7">
    <source>
        <dbReference type="Proteomes" id="UP000538406"/>
    </source>
</evidence>
<dbReference type="EMBL" id="QOGZ01000066">
    <property type="protein sequence ID" value="RDA31608.1"/>
    <property type="molecule type" value="Genomic_DNA"/>
</dbReference>
<reference evidence="6 8" key="2">
    <citation type="submission" date="2018-08" db="EMBL/GenBank/DDBJ databases">
        <authorList>
            <consortium name="GenomeTrakr network: Whole genome sequencing for foodborne pathogen traceback"/>
        </authorList>
    </citation>
    <scope>NUCLEOTIDE SEQUENCE [LARGE SCALE GENOMIC DNA]</scope>
    <source>
        <strain evidence="2 6">AZ-TG73163</strain>
        <strain evidence="3 8">NC_STEC194</strain>
    </source>
</reference>
<dbReference type="OrthoDB" id="9927618at2"/>
<comment type="caution">
    <text evidence="4">The sequence shown here is derived from an EMBL/GenBank/DDBJ whole genome shotgun (WGS) entry which is preliminary data.</text>
</comment>
<dbReference type="EMBL" id="AASHPR010000062">
    <property type="protein sequence ID" value="EFC3527172.1"/>
    <property type="molecule type" value="Genomic_DNA"/>
</dbReference>
<organism evidence="4 5">
    <name type="scientific">Escherichia coli</name>
    <dbReference type="NCBI Taxonomy" id="562"/>
    <lineage>
        <taxon>Bacteria</taxon>
        <taxon>Pseudomonadati</taxon>
        <taxon>Pseudomonadota</taxon>
        <taxon>Gammaproteobacteria</taxon>
        <taxon>Enterobacterales</taxon>
        <taxon>Enterobacteriaceae</taxon>
        <taxon>Escherichia</taxon>
    </lineage>
</organism>
<gene>
    <name evidence="3" type="ORF">B6R15_004617</name>
    <name evidence="2" type="ORF">C719_004794</name>
    <name evidence="1" type="ORF">CTR35_004418</name>
    <name evidence="4" type="ORF">DTL43_25775</name>
</gene>
<protein>
    <submittedName>
        <fullName evidence="1">Conjugal transfer protein TrbD</fullName>
    </submittedName>
    <submittedName>
        <fullName evidence="4">DUF2689 domain-containing protein</fullName>
    </submittedName>
</protein>
<reference evidence="1 7" key="3">
    <citation type="submission" date="2018-08" db="EMBL/GenBank/DDBJ databases">
        <authorList>
            <consortium name="NARMS: The National Antimicrobial Resistance Monitoring System"/>
        </authorList>
    </citation>
    <scope>NUCLEOTIDE SEQUENCE [LARGE SCALE GENOMIC DNA]</scope>
    <source>
        <strain evidence="1 7">FSIS11705178</strain>
    </source>
</reference>
<dbReference type="InterPro" id="IPR024396">
    <property type="entry name" value="Conjug_TrbD_put"/>
</dbReference>
<dbReference type="EMBL" id="AATLXB010000088">
    <property type="protein sequence ID" value="EFM7863258.1"/>
    <property type="molecule type" value="Genomic_DNA"/>
</dbReference>
<dbReference type="AlphaFoldDB" id="A0A0K4CPK8"/>
<dbReference type="Proteomes" id="UP000538406">
    <property type="component" value="Unassembled WGS sequence"/>
</dbReference>
<dbReference type="Proteomes" id="UP000587626">
    <property type="component" value="Unassembled WGS sequence"/>
</dbReference>